<dbReference type="InterPro" id="IPR023213">
    <property type="entry name" value="CAT-like_dom_sf"/>
</dbReference>
<dbReference type="Pfam" id="PF02458">
    <property type="entry name" value="Transferase"/>
    <property type="match status" value="1"/>
</dbReference>
<dbReference type="PANTHER" id="PTHR31642:SF310">
    <property type="entry name" value="FATTY ALCOHOL:CAFFEOYL-COA ACYLTRANSFERASE"/>
    <property type="match status" value="1"/>
</dbReference>
<protein>
    <submittedName>
        <fullName evidence="3">Elicitin-like protein RAL13B</fullName>
    </submittedName>
</protein>
<evidence type="ECO:0000256" key="2">
    <source>
        <dbReference type="SAM" id="SignalP"/>
    </source>
</evidence>
<feature type="signal peptide" evidence="2">
    <location>
        <begin position="1"/>
        <end position="21"/>
    </location>
</feature>
<dbReference type="Gene3D" id="3.30.559.10">
    <property type="entry name" value="Chloramphenicol acetyltransferase-like domain"/>
    <property type="match status" value="2"/>
</dbReference>
<dbReference type="InterPro" id="IPR002200">
    <property type="entry name" value="Elicitin"/>
</dbReference>
<accession>H3GK79</accession>
<keyword evidence="2" id="KW-0732">Signal</keyword>
<dbReference type="VEuPathDB" id="FungiDB:KRP22_11510"/>
<dbReference type="GO" id="GO:0005576">
    <property type="term" value="C:extracellular region"/>
    <property type="evidence" value="ECO:0007669"/>
    <property type="project" value="InterPro"/>
</dbReference>
<keyword evidence="1" id="KW-0808">Transferase</keyword>
<dbReference type="Proteomes" id="UP000005238">
    <property type="component" value="Unassembled WGS sequence"/>
</dbReference>
<evidence type="ECO:0000256" key="1">
    <source>
        <dbReference type="ARBA" id="ARBA00022679"/>
    </source>
</evidence>
<dbReference type="VEuPathDB" id="FungiDB:KRP23_11259"/>
<dbReference type="GO" id="GO:0016747">
    <property type="term" value="F:acyltransferase activity, transferring groups other than amino-acyl groups"/>
    <property type="evidence" value="ECO:0000318"/>
    <property type="project" value="GO_Central"/>
</dbReference>
<dbReference type="AlphaFoldDB" id="H3GK79"/>
<dbReference type="STRING" id="164328.H3GK79"/>
<dbReference type="InParanoid" id="H3GK79"/>
<organism evidence="3 4">
    <name type="scientific">Phytophthora ramorum</name>
    <name type="common">Sudden oak death agent</name>
    <dbReference type="NCBI Taxonomy" id="164328"/>
    <lineage>
        <taxon>Eukaryota</taxon>
        <taxon>Sar</taxon>
        <taxon>Stramenopiles</taxon>
        <taxon>Oomycota</taxon>
        <taxon>Peronosporomycetes</taxon>
        <taxon>Peronosporales</taxon>
        <taxon>Peronosporaceae</taxon>
        <taxon>Phytophthora</taxon>
    </lineage>
</organism>
<proteinExistence type="predicted"/>
<dbReference type="eggNOG" id="ENOG502QTU2">
    <property type="taxonomic scope" value="Eukaryota"/>
</dbReference>
<reference evidence="3" key="2">
    <citation type="submission" date="2015-06" db="UniProtKB">
        <authorList>
            <consortium name="EnsemblProtists"/>
        </authorList>
    </citation>
    <scope>IDENTIFICATION</scope>
    <source>
        <strain evidence="3">Pr102</strain>
    </source>
</reference>
<dbReference type="InterPro" id="IPR050317">
    <property type="entry name" value="Plant_Fungal_Acyltransferase"/>
</dbReference>
<dbReference type="PANTHER" id="PTHR31642">
    <property type="entry name" value="TRICHOTHECENE 3-O-ACETYLTRANSFERASE"/>
    <property type="match status" value="1"/>
</dbReference>
<dbReference type="VEuPathDB" id="FungiDB:KRP22_11509"/>
<evidence type="ECO:0000313" key="4">
    <source>
        <dbReference type="Proteomes" id="UP000005238"/>
    </source>
</evidence>
<dbReference type="VEuPathDB" id="FungiDB:KRP23_11258"/>
<dbReference type="HOGENOM" id="CLU_336336_0_0_1"/>
<feature type="chain" id="PRO_5003587340" evidence="2">
    <location>
        <begin position="22"/>
        <end position="857"/>
    </location>
</feature>
<dbReference type="EnsemblProtists" id="Phyra76643">
    <property type="protein sequence ID" value="Phyra76643"/>
    <property type="gene ID" value="Phyra76643"/>
</dbReference>
<name>H3GK79_PHYRM</name>
<dbReference type="SMART" id="SM01187">
    <property type="entry name" value="Elicitin"/>
    <property type="match status" value="3"/>
</dbReference>
<reference evidence="4" key="1">
    <citation type="journal article" date="2006" name="Science">
        <title>Phytophthora genome sequences uncover evolutionary origins and mechanisms of pathogenesis.</title>
        <authorList>
            <person name="Tyler B.M."/>
            <person name="Tripathy S."/>
            <person name="Zhang X."/>
            <person name="Dehal P."/>
            <person name="Jiang R.H."/>
            <person name="Aerts A."/>
            <person name="Arredondo F.D."/>
            <person name="Baxter L."/>
            <person name="Bensasson D."/>
            <person name="Beynon J.L."/>
            <person name="Chapman J."/>
            <person name="Damasceno C.M."/>
            <person name="Dorrance A.E."/>
            <person name="Dou D."/>
            <person name="Dickerman A.W."/>
            <person name="Dubchak I.L."/>
            <person name="Garbelotto M."/>
            <person name="Gijzen M."/>
            <person name="Gordon S.G."/>
            <person name="Govers F."/>
            <person name="Grunwald N.J."/>
            <person name="Huang W."/>
            <person name="Ivors K.L."/>
            <person name="Jones R.W."/>
            <person name="Kamoun S."/>
            <person name="Krampis K."/>
            <person name="Lamour K.H."/>
            <person name="Lee M.K."/>
            <person name="McDonald W.H."/>
            <person name="Medina M."/>
            <person name="Meijer H.J."/>
            <person name="Nordberg E.K."/>
            <person name="Maclean D.J."/>
            <person name="Ospina-Giraldo M.D."/>
            <person name="Morris P.F."/>
            <person name="Phuntumart V."/>
            <person name="Putnam N.H."/>
            <person name="Rash S."/>
            <person name="Rose J.K."/>
            <person name="Sakihama Y."/>
            <person name="Salamov A.A."/>
            <person name="Savidor A."/>
            <person name="Scheuring C.F."/>
            <person name="Smith B.M."/>
            <person name="Sobral B.W."/>
            <person name="Terry A."/>
            <person name="Torto-Alalibo T.A."/>
            <person name="Win J."/>
            <person name="Xu Z."/>
            <person name="Zhang H."/>
            <person name="Grigoriev I.V."/>
            <person name="Rokhsar D.S."/>
            <person name="Boore J.L."/>
        </authorList>
    </citation>
    <scope>NUCLEOTIDE SEQUENCE [LARGE SCALE GENOMIC DNA]</scope>
    <source>
        <strain evidence="4">Pr102</strain>
    </source>
</reference>
<sequence>MQRLVLLSLVALIGFRGGVDADCTDAEDQAITDAYAAAAATSACSSYATVNTWVFISPPCSATDCLVVVQDLANSIPNCTTGASTSEKDQLLRSLDICATPAPTPASTASTTNCTSAEAEATFNAFYEAANGSCASSTTIEAYEIIIDTQCNSTCAAAVQEFAQSLPNCNYEQSYVNTNKKQDIATQFGLCETLDDATNISIYIDSVENLLGSSAGATTVVPNCTTEEIEETVAFFKTITTNESCINDSSVCAYDIHVNADCSSPCGRLIRNLRIDVPECYFANINHKEGVLDGSYQCGWIVDPDNITLYFHYSETLNATGNSTCDPDFDSTVTSVDNSRGADSATGDSSAAKLHQNLVFWAIASHCSFHPLSRHHMPPTQTDAFPLPLSPGNGMESLHGATPDKKDEAMVLLSPLDAMMHKLGVVLLYIFPRPSSSAAFDLNKLQTSFITLVNEDYPILIGELHIDQDTGVVSVKQTPESSQRGAQGIRFETNATSLTTAEEAMATLSWELMPTPRGPTELICVKATVLSDGGLVVGVDTSHTLLDGEGMFTFMTAWGQHYSGVDQKDRLVINHDRHLLAGTGSPSTLAHPEFQLVESEPAVDAGDATAGPAAPMPPPTSQHRFHFTPGMMKRIKNAASQGASATGTSDPSYVSTIDAITALFTALISRARGHGQDVQVTTAINARRRLNPPLPDNYAGNVVFSALSSYKSAELQADSSKESFISELSLAKLAQRVRGSIRRSDNEYLRDAINFMTEQSNLSAVQPATNFVFGPDIMYTSWVRTGMYDAEFEGTRPLFVSVPPLPLDGFVIITEAARNSPGVDVLVFLESTAMEKLKELFAHVAYLQDEHMLFSTL</sequence>
<evidence type="ECO:0000313" key="3">
    <source>
        <dbReference type="EnsemblProtists" id="Phyra76643"/>
    </source>
</evidence>
<dbReference type="EMBL" id="DS566016">
    <property type="status" value="NOT_ANNOTATED_CDS"/>
    <property type="molecule type" value="Genomic_DNA"/>
</dbReference>
<keyword evidence="4" id="KW-1185">Reference proteome</keyword>